<evidence type="ECO:0000256" key="9">
    <source>
        <dbReference type="ARBA" id="ARBA00023136"/>
    </source>
</evidence>
<dbReference type="InterPro" id="IPR003824">
    <property type="entry name" value="UppP"/>
</dbReference>
<dbReference type="GO" id="GO:0009252">
    <property type="term" value="P:peptidoglycan biosynthetic process"/>
    <property type="evidence" value="ECO:0007669"/>
    <property type="project" value="UniProtKB-KW"/>
</dbReference>
<protein>
    <recommendedName>
        <fullName evidence="4 14">Undecaprenyl-diphosphatase</fullName>
        <ecNumber evidence="3 14">3.6.1.27</ecNumber>
    </recommendedName>
    <alternativeName>
        <fullName evidence="12 14">Bacitracin resistance protein</fullName>
    </alternativeName>
    <alternativeName>
        <fullName evidence="11 14">Undecaprenyl pyrophosphate phosphatase</fullName>
    </alternativeName>
</protein>
<evidence type="ECO:0000256" key="11">
    <source>
        <dbReference type="ARBA" id="ARBA00032707"/>
    </source>
</evidence>
<dbReference type="EC" id="3.6.1.27" evidence="3 14"/>
<accession>A0A916JSM3</accession>
<dbReference type="GO" id="GO:0008360">
    <property type="term" value="P:regulation of cell shape"/>
    <property type="evidence" value="ECO:0007669"/>
    <property type="project" value="UniProtKB-KW"/>
</dbReference>
<evidence type="ECO:0000256" key="14">
    <source>
        <dbReference type="HAMAP-Rule" id="MF_01006"/>
    </source>
</evidence>
<keyword evidence="14" id="KW-0133">Cell shape</keyword>
<feature type="transmembrane region" description="Helical" evidence="14">
    <location>
        <begin position="83"/>
        <end position="101"/>
    </location>
</feature>
<evidence type="ECO:0000256" key="1">
    <source>
        <dbReference type="ARBA" id="ARBA00004651"/>
    </source>
</evidence>
<dbReference type="HAMAP" id="MF_01006">
    <property type="entry name" value="Undec_diphosphatase"/>
    <property type="match status" value="1"/>
</dbReference>
<dbReference type="Proteomes" id="UP000693996">
    <property type="component" value="Chromosome"/>
</dbReference>
<keyword evidence="14" id="KW-0961">Cell wall biogenesis/degradation</keyword>
<proteinExistence type="inferred from homology"/>
<keyword evidence="16" id="KW-1185">Reference proteome</keyword>
<evidence type="ECO:0000256" key="2">
    <source>
        <dbReference type="ARBA" id="ARBA00010621"/>
    </source>
</evidence>
<feature type="transmembrane region" description="Helical" evidence="14">
    <location>
        <begin position="190"/>
        <end position="212"/>
    </location>
</feature>
<feature type="transmembrane region" description="Helical" evidence="14">
    <location>
        <begin position="107"/>
        <end position="129"/>
    </location>
</feature>
<evidence type="ECO:0000256" key="12">
    <source>
        <dbReference type="ARBA" id="ARBA00032932"/>
    </source>
</evidence>
<comment type="subcellular location">
    <subcellularLocation>
        <location evidence="1 14">Cell membrane</location>
        <topology evidence="1 14">Multi-pass membrane protein</topology>
    </subcellularLocation>
</comment>
<evidence type="ECO:0000256" key="10">
    <source>
        <dbReference type="ARBA" id="ARBA00023251"/>
    </source>
</evidence>
<name>A0A916JSM3_9BURK</name>
<feature type="transmembrane region" description="Helical" evidence="14">
    <location>
        <begin position="257"/>
        <end position="276"/>
    </location>
</feature>
<dbReference type="PANTHER" id="PTHR30622:SF3">
    <property type="entry name" value="UNDECAPRENYL-DIPHOSPHATASE"/>
    <property type="match status" value="1"/>
</dbReference>
<reference evidence="15" key="1">
    <citation type="submission" date="2021-06" db="EMBL/GenBank/DDBJ databases">
        <authorList>
            <person name="Szabo G."/>
        </authorList>
    </citation>
    <scope>NUCLEOTIDE SEQUENCE</scope>
    <source>
        <strain evidence="15">MYVALT</strain>
    </source>
</reference>
<evidence type="ECO:0000313" key="15">
    <source>
        <dbReference type="EMBL" id="CAG7597843.1"/>
    </source>
</evidence>
<comment type="function">
    <text evidence="14">Catalyzes the dephosphorylation of undecaprenyl diphosphate (UPP). Confers resistance to bacitracin.</text>
</comment>
<evidence type="ECO:0000256" key="8">
    <source>
        <dbReference type="ARBA" id="ARBA00022989"/>
    </source>
</evidence>
<dbReference type="GO" id="GO:0005886">
    <property type="term" value="C:plasma membrane"/>
    <property type="evidence" value="ECO:0007669"/>
    <property type="project" value="UniProtKB-SubCell"/>
</dbReference>
<dbReference type="Pfam" id="PF02673">
    <property type="entry name" value="BacA"/>
    <property type="match status" value="1"/>
</dbReference>
<evidence type="ECO:0000256" key="13">
    <source>
        <dbReference type="ARBA" id="ARBA00047594"/>
    </source>
</evidence>
<gene>
    <name evidence="15" type="primary">uppP1</name>
    <name evidence="14" type="synonym">uppP</name>
    <name evidence="15" type="ORF">MYVALT_G_02150</name>
</gene>
<evidence type="ECO:0000256" key="3">
    <source>
        <dbReference type="ARBA" id="ARBA00012374"/>
    </source>
</evidence>
<keyword evidence="6 14" id="KW-0812">Transmembrane</keyword>
<dbReference type="KEGG" id="vtr:MYVALT_G_02150"/>
<keyword evidence="7 14" id="KW-0378">Hydrolase</keyword>
<keyword evidence="5 14" id="KW-1003">Cell membrane</keyword>
<sequence length="280" mass="31267">MDLILLLKALVLGLVEGLTEFLPISSTGHLILMGSLINFDGEESKVFDIVIQFGAILAICWEYRKRIKQVVWSLATEQITRRFVLNMIVASMPAIIIGLLFEKSIKALLFSPVPVAIMLIVGGIILLWVESAYRRRAFDMYRIRIQSIDELTIIDSLKVGLAQCLALIPGTSRSGAAIVGGMLTNLERCVATEFSFFLAIPLIFGATVYELIGAYDILGASDARLFTVGFIAAFASAFACVRWLLHYISTHDFTLFAWYRIFFGLFVLVISYCEGFKFNY</sequence>
<comment type="similarity">
    <text evidence="2 14">Belongs to the UppP family.</text>
</comment>
<feature type="transmembrane region" description="Helical" evidence="14">
    <location>
        <begin position="224"/>
        <end position="245"/>
    </location>
</feature>
<comment type="miscellaneous">
    <text evidence="14">Bacitracin is thought to be involved in the inhibition of peptidoglycan synthesis by sequestering undecaprenyl diphosphate, thereby reducing the pool of lipid carrier available.</text>
</comment>
<evidence type="ECO:0000256" key="7">
    <source>
        <dbReference type="ARBA" id="ARBA00022801"/>
    </source>
</evidence>
<evidence type="ECO:0000256" key="6">
    <source>
        <dbReference type="ARBA" id="ARBA00022692"/>
    </source>
</evidence>
<dbReference type="GO" id="GO:0046677">
    <property type="term" value="P:response to antibiotic"/>
    <property type="evidence" value="ECO:0007669"/>
    <property type="project" value="UniProtKB-UniRule"/>
</dbReference>
<dbReference type="RefSeq" id="WP_216796500.1">
    <property type="nucleotide sequence ID" value="NZ_OU343031.1"/>
</dbReference>
<dbReference type="PANTHER" id="PTHR30622">
    <property type="entry name" value="UNDECAPRENYL-DIPHOSPHATASE"/>
    <property type="match status" value="1"/>
</dbReference>
<evidence type="ECO:0000256" key="5">
    <source>
        <dbReference type="ARBA" id="ARBA00022475"/>
    </source>
</evidence>
<dbReference type="GO" id="GO:0071555">
    <property type="term" value="P:cell wall organization"/>
    <property type="evidence" value="ECO:0007669"/>
    <property type="project" value="UniProtKB-KW"/>
</dbReference>
<keyword evidence="14" id="KW-0573">Peptidoglycan synthesis</keyword>
<evidence type="ECO:0000313" key="16">
    <source>
        <dbReference type="Proteomes" id="UP000693996"/>
    </source>
</evidence>
<comment type="catalytic activity">
    <reaction evidence="13 14">
        <text>di-trans,octa-cis-undecaprenyl diphosphate + H2O = di-trans,octa-cis-undecaprenyl phosphate + phosphate + H(+)</text>
        <dbReference type="Rhea" id="RHEA:28094"/>
        <dbReference type="ChEBI" id="CHEBI:15377"/>
        <dbReference type="ChEBI" id="CHEBI:15378"/>
        <dbReference type="ChEBI" id="CHEBI:43474"/>
        <dbReference type="ChEBI" id="CHEBI:58405"/>
        <dbReference type="ChEBI" id="CHEBI:60392"/>
        <dbReference type="EC" id="3.6.1.27"/>
    </reaction>
</comment>
<evidence type="ECO:0000256" key="4">
    <source>
        <dbReference type="ARBA" id="ARBA00021581"/>
    </source>
</evidence>
<feature type="transmembrane region" description="Helical" evidence="14">
    <location>
        <begin position="45"/>
        <end position="63"/>
    </location>
</feature>
<dbReference type="EMBL" id="OU343031">
    <property type="protein sequence ID" value="CAG7597843.1"/>
    <property type="molecule type" value="Genomic_DNA"/>
</dbReference>
<dbReference type="AlphaFoldDB" id="A0A916JSM3"/>
<keyword evidence="9 14" id="KW-0472">Membrane</keyword>
<dbReference type="NCBIfam" id="NF001390">
    <property type="entry name" value="PRK00281.1-4"/>
    <property type="match status" value="1"/>
</dbReference>
<dbReference type="GO" id="GO:0050380">
    <property type="term" value="F:undecaprenyl-diphosphatase activity"/>
    <property type="evidence" value="ECO:0007669"/>
    <property type="project" value="UniProtKB-UniRule"/>
</dbReference>
<dbReference type="NCBIfam" id="TIGR00753">
    <property type="entry name" value="undec_PP_bacA"/>
    <property type="match status" value="1"/>
</dbReference>
<keyword evidence="8 14" id="KW-1133">Transmembrane helix</keyword>
<organism evidence="15 16">
    <name type="scientific">Candidatus Vallotiella hemipterorum</name>
    <dbReference type="NCBI Taxonomy" id="1177213"/>
    <lineage>
        <taxon>Bacteria</taxon>
        <taxon>Pseudomonadati</taxon>
        <taxon>Pseudomonadota</taxon>
        <taxon>Betaproteobacteria</taxon>
        <taxon>Burkholderiales</taxon>
        <taxon>Burkholderiaceae</taxon>
        <taxon>Candidatus Vallotiella</taxon>
    </lineage>
</organism>
<dbReference type="NCBIfam" id="NF001389">
    <property type="entry name" value="PRK00281.1-2"/>
    <property type="match status" value="1"/>
</dbReference>
<keyword evidence="10 14" id="KW-0046">Antibiotic resistance</keyword>